<name>A0ABX1ZNE0_9BACL</name>
<keyword evidence="2" id="KW-1185">Reference proteome</keyword>
<sequence length="69" mass="7786">MPQIIQSSNPDIDTLKCPKCKAIWRAEGEHAWGDDRWSYKLGEDKCPSGCITFFGFRVTGKLVKKPNVS</sequence>
<evidence type="ECO:0000313" key="1">
    <source>
        <dbReference type="EMBL" id="NOV01331.1"/>
    </source>
</evidence>
<dbReference type="RefSeq" id="WP_171684153.1">
    <property type="nucleotide sequence ID" value="NZ_WHNZ01000030.1"/>
</dbReference>
<dbReference type="EMBL" id="WHNZ01000030">
    <property type="protein sequence ID" value="NOV01331.1"/>
    <property type="molecule type" value="Genomic_DNA"/>
</dbReference>
<proteinExistence type="predicted"/>
<organism evidence="1 2">
    <name type="scientific">Paenibacillus planticolens</name>
    <dbReference type="NCBI Taxonomy" id="2654976"/>
    <lineage>
        <taxon>Bacteria</taxon>
        <taxon>Bacillati</taxon>
        <taxon>Bacillota</taxon>
        <taxon>Bacilli</taxon>
        <taxon>Bacillales</taxon>
        <taxon>Paenibacillaceae</taxon>
        <taxon>Paenibacillus</taxon>
    </lineage>
</organism>
<reference evidence="1 2" key="1">
    <citation type="submission" date="2019-10" db="EMBL/GenBank/DDBJ databases">
        <title>Description of Paenibacillus pedi sp. nov.</title>
        <authorList>
            <person name="Carlier A."/>
            <person name="Qi S."/>
        </authorList>
    </citation>
    <scope>NUCLEOTIDE SEQUENCE [LARGE SCALE GENOMIC DNA]</scope>
    <source>
        <strain evidence="1 2">LMG 31457</strain>
    </source>
</reference>
<accession>A0ABX1ZNE0</accession>
<evidence type="ECO:0000313" key="2">
    <source>
        <dbReference type="Proteomes" id="UP000618579"/>
    </source>
</evidence>
<comment type="caution">
    <text evidence="1">The sequence shown here is derived from an EMBL/GenBank/DDBJ whole genome shotgun (WGS) entry which is preliminary data.</text>
</comment>
<protein>
    <submittedName>
        <fullName evidence="1">Uncharacterized protein</fullName>
    </submittedName>
</protein>
<dbReference type="Proteomes" id="UP000618579">
    <property type="component" value="Unassembled WGS sequence"/>
</dbReference>
<gene>
    <name evidence="1" type="ORF">GC097_15040</name>
</gene>